<evidence type="ECO:0000313" key="10">
    <source>
        <dbReference type="Proteomes" id="UP000886724"/>
    </source>
</evidence>
<feature type="modified residue" description="Phosphocysteine; by EIIA" evidence="7">
    <location>
        <position position="8"/>
    </location>
</feature>
<keyword evidence="5" id="KW-0598">Phosphotransferase system</keyword>
<evidence type="ECO:0000256" key="1">
    <source>
        <dbReference type="ARBA" id="ARBA00022448"/>
    </source>
</evidence>
<comment type="caution">
    <text evidence="9">The sequence shown here is derived from an EMBL/GenBank/DDBJ whole genome shotgun (WGS) entry which is preliminary data.</text>
</comment>
<evidence type="ECO:0000256" key="7">
    <source>
        <dbReference type="PROSITE-ProRule" id="PRU00423"/>
    </source>
</evidence>
<evidence type="ECO:0000256" key="5">
    <source>
        <dbReference type="ARBA" id="ARBA00022683"/>
    </source>
</evidence>
<protein>
    <submittedName>
        <fullName evidence="9">PTS sugar transporter subunit IIB</fullName>
    </submittedName>
</protein>
<evidence type="ECO:0000256" key="6">
    <source>
        <dbReference type="ARBA" id="ARBA00022777"/>
    </source>
</evidence>
<reference evidence="9" key="1">
    <citation type="journal article" date="2021" name="PeerJ">
        <title>Extensive microbial diversity within the chicken gut microbiome revealed by metagenomics and culture.</title>
        <authorList>
            <person name="Gilroy R."/>
            <person name="Ravi A."/>
            <person name="Getino M."/>
            <person name="Pursley I."/>
            <person name="Horton D.L."/>
            <person name="Alikhan N.F."/>
            <person name="Baker D."/>
            <person name="Gharbi K."/>
            <person name="Hall N."/>
            <person name="Watson M."/>
            <person name="Adriaenssens E.M."/>
            <person name="Foster-Nyarko E."/>
            <person name="Jarju S."/>
            <person name="Secka A."/>
            <person name="Antonio M."/>
            <person name="Oren A."/>
            <person name="Chaudhuri R.R."/>
            <person name="La Ragione R."/>
            <person name="Hildebrand F."/>
            <person name="Pallen M.J."/>
        </authorList>
    </citation>
    <scope>NUCLEOTIDE SEQUENCE</scope>
    <source>
        <strain evidence="9">ChiGjej1B1-14440</strain>
    </source>
</reference>
<dbReference type="PANTHER" id="PTHR34581">
    <property type="entry name" value="PTS SYSTEM N,N'-DIACETYLCHITOBIOSE-SPECIFIC EIIB COMPONENT"/>
    <property type="match status" value="1"/>
</dbReference>
<keyword evidence="4" id="KW-0808">Transferase</keyword>
<dbReference type="AlphaFoldDB" id="A0A9D1XN74"/>
<keyword evidence="1" id="KW-0813">Transport</keyword>
<proteinExistence type="predicted"/>
<dbReference type="PANTHER" id="PTHR34581:SF2">
    <property type="entry name" value="PTS SYSTEM N,N'-DIACETYLCHITOBIOSE-SPECIFIC EIIB COMPONENT"/>
    <property type="match status" value="1"/>
</dbReference>
<dbReference type="InterPro" id="IPR036095">
    <property type="entry name" value="PTS_EIIB-like_sf"/>
</dbReference>
<dbReference type="EMBL" id="DXET01000227">
    <property type="protein sequence ID" value="HIX82306.1"/>
    <property type="molecule type" value="Genomic_DNA"/>
</dbReference>
<dbReference type="Proteomes" id="UP000886724">
    <property type="component" value="Unassembled WGS sequence"/>
</dbReference>
<dbReference type="PROSITE" id="PS51100">
    <property type="entry name" value="PTS_EIIB_TYPE_3"/>
    <property type="match status" value="1"/>
</dbReference>
<evidence type="ECO:0000313" key="9">
    <source>
        <dbReference type="EMBL" id="HIX82306.1"/>
    </source>
</evidence>
<name>A0A9D1XN74_9FIRM</name>
<feature type="domain" description="PTS EIIB type-3" evidence="8">
    <location>
        <begin position="1"/>
        <end position="100"/>
    </location>
</feature>
<keyword evidence="2" id="KW-0597">Phosphoprotein</keyword>
<evidence type="ECO:0000259" key="8">
    <source>
        <dbReference type="PROSITE" id="PS51100"/>
    </source>
</evidence>
<dbReference type="SUPFAM" id="SSF52794">
    <property type="entry name" value="PTS system IIB component-like"/>
    <property type="match status" value="1"/>
</dbReference>
<evidence type="ECO:0000256" key="2">
    <source>
        <dbReference type="ARBA" id="ARBA00022553"/>
    </source>
</evidence>
<dbReference type="InterPro" id="IPR003501">
    <property type="entry name" value="PTS_EIIB_2/3"/>
</dbReference>
<dbReference type="InterPro" id="IPR051819">
    <property type="entry name" value="PTS_sugar-specific_EIIB"/>
</dbReference>
<dbReference type="GO" id="GO:0009401">
    <property type="term" value="P:phosphoenolpyruvate-dependent sugar phosphotransferase system"/>
    <property type="evidence" value="ECO:0007669"/>
    <property type="project" value="UniProtKB-KW"/>
</dbReference>
<gene>
    <name evidence="9" type="ORF">H9980_10110</name>
</gene>
<evidence type="ECO:0000256" key="4">
    <source>
        <dbReference type="ARBA" id="ARBA00022679"/>
    </source>
</evidence>
<organism evidence="9 10">
    <name type="scientific">Candidatus Erysipelatoclostridium merdavium</name>
    <dbReference type="NCBI Taxonomy" id="2838566"/>
    <lineage>
        <taxon>Bacteria</taxon>
        <taxon>Bacillati</taxon>
        <taxon>Bacillota</taxon>
        <taxon>Erysipelotrichia</taxon>
        <taxon>Erysipelotrichales</taxon>
        <taxon>Erysipelotrichales incertae sedis</taxon>
    </lineage>
</organism>
<dbReference type="CDD" id="cd05564">
    <property type="entry name" value="PTS_IIB_chitobiose_lichenan"/>
    <property type="match status" value="1"/>
</dbReference>
<dbReference type="Pfam" id="PF02302">
    <property type="entry name" value="PTS_IIB"/>
    <property type="match status" value="1"/>
</dbReference>
<dbReference type="GO" id="GO:0008982">
    <property type="term" value="F:protein-N(PI)-phosphohistidine-sugar phosphotransferase activity"/>
    <property type="evidence" value="ECO:0007669"/>
    <property type="project" value="InterPro"/>
</dbReference>
<dbReference type="GO" id="GO:0016301">
    <property type="term" value="F:kinase activity"/>
    <property type="evidence" value="ECO:0007669"/>
    <property type="project" value="UniProtKB-KW"/>
</dbReference>
<keyword evidence="6" id="KW-0418">Kinase</keyword>
<dbReference type="Gene3D" id="3.40.50.2300">
    <property type="match status" value="1"/>
</dbReference>
<dbReference type="InterPro" id="IPR013012">
    <property type="entry name" value="PTS_EIIB_3"/>
</dbReference>
<evidence type="ECO:0000256" key="3">
    <source>
        <dbReference type="ARBA" id="ARBA00022597"/>
    </source>
</evidence>
<reference evidence="9" key="2">
    <citation type="submission" date="2021-04" db="EMBL/GenBank/DDBJ databases">
        <authorList>
            <person name="Gilroy R."/>
        </authorList>
    </citation>
    <scope>NUCLEOTIDE SEQUENCE</scope>
    <source>
        <strain evidence="9">ChiGjej1B1-14440</strain>
    </source>
</reference>
<accession>A0A9D1XN74</accession>
<keyword evidence="3 9" id="KW-0762">Sugar transport</keyword>
<sequence length="100" mass="11036">MYKILLVCNAGMSTSMLVQRMEKAAEADGIDAKIIALPITDAATQLDEWDVIMLGPQVRHELKGLKTKTTTPIEVIEMRDYGMMNGENVLKAAIKVIDSK</sequence>